<dbReference type="GO" id="GO:0003964">
    <property type="term" value="F:RNA-directed DNA polymerase activity"/>
    <property type="evidence" value="ECO:0007669"/>
    <property type="project" value="UniProtKB-KW"/>
</dbReference>
<evidence type="ECO:0000313" key="4">
    <source>
        <dbReference type="Proteomes" id="UP000290572"/>
    </source>
</evidence>
<keyword evidence="3" id="KW-0808">Transferase</keyword>
<evidence type="ECO:0000313" key="2">
    <source>
        <dbReference type="EMBL" id="RXN07452.1"/>
    </source>
</evidence>
<keyword evidence="4" id="KW-1185">Reference proteome</keyword>
<name>A0A498LUV7_LABRO</name>
<dbReference type="AlphaFoldDB" id="A0A498LUV7"/>
<dbReference type="STRING" id="84645.A0A498LUV7"/>
<dbReference type="PANTHER" id="PTHR19446">
    <property type="entry name" value="REVERSE TRANSCRIPTASES"/>
    <property type="match status" value="1"/>
</dbReference>
<keyword evidence="3" id="KW-0695">RNA-directed DNA polymerase</keyword>
<dbReference type="Pfam" id="PF00078">
    <property type="entry name" value="RVT_1"/>
    <property type="match status" value="1"/>
</dbReference>
<reference evidence="3 4" key="1">
    <citation type="submission" date="2018-03" db="EMBL/GenBank/DDBJ databases">
        <title>Draft genome sequence of Rohu Carp (Labeo rohita).</title>
        <authorList>
            <person name="Das P."/>
            <person name="Kushwaha B."/>
            <person name="Joshi C.G."/>
            <person name="Kumar D."/>
            <person name="Nagpure N.S."/>
            <person name="Sahoo L."/>
            <person name="Das S.P."/>
            <person name="Bit A."/>
            <person name="Patnaik S."/>
            <person name="Meher P.K."/>
            <person name="Jayasankar P."/>
            <person name="Koringa P.G."/>
            <person name="Patel N.V."/>
            <person name="Hinsu A.T."/>
            <person name="Kumar R."/>
            <person name="Pandey M."/>
            <person name="Agarwal S."/>
            <person name="Srivastava S."/>
            <person name="Singh M."/>
            <person name="Iquebal M.A."/>
            <person name="Jaiswal S."/>
            <person name="Angadi U.B."/>
            <person name="Kumar N."/>
            <person name="Raza M."/>
            <person name="Shah T.M."/>
            <person name="Rai A."/>
            <person name="Jena J.K."/>
        </authorList>
    </citation>
    <scope>NUCLEOTIDE SEQUENCE [LARGE SCALE GENOMIC DNA]</scope>
    <source>
        <strain evidence="3">DASCIFA01</strain>
        <tissue evidence="3">Testis</tissue>
    </source>
</reference>
<dbReference type="PROSITE" id="PS50878">
    <property type="entry name" value="RT_POL"/>
    <property type="match status" value="1"/>
</dbReference>
<dbReference type="EMBL" id="QBIY01013075">
    <property type="protein sequence ID" value="RXN12239.1"/>
    <property type="molecule type" value="Genomic_DNA"/>
</dbReference>
<dbReference type="InterPro" id="IPR000477">
    <property type="entry name" value="RT_dom"/>
</dbReference>
<accession>A0A498LUV7</accession>
<organism evidence="3 4">
    <name type="scientific">Labeo rohita</name>
    <name type="common">Indian major carp</name>
    <name type="synonym">Cyprinus rohita</name>
    <dbReference type="NCBI Taxonomy" id="84645"/>
    <lineage>
        <taxon>Eukaryota</taxon>
        <taxon>Metazoa</taxon>
        <taxon>Chordata</taxon>
        <taxon>Craniata</taxon>
        <taxon>Vertebrata</taxon>
        <taxon>Euteleostomi</taxon>
        <taxon>Actinopterygii</taxon>
        <taxon>Neopterygii</taxon>
        <taxon>Teleostei</taxon>
        <taxon>Ostariophysi</taxon>
        <taxon>Cypriniformes</taxon>
        <taxon>Cyprinidae</taxon>
        <taxon>Labeoninae</taxon>
        <taxon>Labeonini</taxon>
        <taxon>Labeo</taxon>
    </lineage>
</organism>
<sequence length="533" mass="60604">MSIYLYCFLKKQYKKATDEEKQPLVELQNFLRKKLMILCRAEWHRRRGRERARKRAAFIANPFSFTKQLLGDKRSGRLECSIEEVNRFLQDTVNDPLREQELEPNKALISPAPPATEFNLRGPSLKEVEEIIKASRSASTPGPSGVPYLVYKRCPGLLRHLWKILKVIWRRGRVADQWRCAEGVWIPKEEDSKNINQFRTISLLNVEGKVFFSIVSRRLTEFLLKNNYIDPSVQKGGIPGVPGCLEHTGVVTQLIREAHENRGDLVVLWLDLTNAYGSIPHKLVELALHLHHVPSKIKDLILDYYNNFKMRVTSGSETSDWHRIEKGIITGCTISVILFALTMNLVVKSAEVECRGPLTKSGVRQPPIRAYMDDLTITTTSVPGSRWILQGLERLIVWARMSFKPSKSRSMVLKKGKVVDKFRFSISGTVIPTITEQPVKSLGKLFDSSLKDSAAIQKSIEELGAWLTKVDKSGLPGRFKAWTYQHSILPRVLWPLLVYAVPMTTGPWKGRSVDFFGSGWAFHAVSPALHYMG</sequence>
<dbReference type="EMBL" id="QBIY01013347">
    <property type="protein sequence ID" value="RXN07452.1"/>
    <property type="molecule type" value="Genomic_DNA"/>
</dbReference>
<keyword evidence="3" id="KW-0548">Nucleotidyltransferase</keyword>
<comment type="caution">
    <text evidence="3">The sequence shown here is derived from an EMBL/GenBank/DDBJ whole genome shotgun (WGS) entry which is preliminary data.</text>
</comment>
<evidence type="ECO:0000259" key="1">
    <source>
        <dbReference type="PROSITE" id="PS50878"/>
    </source>
</evidence>
<evidence type="ECO:0000313" key="3">
    <source>
        <dbReference type="EMBL" id="RXN12239.1"/>
    </source>
</evidence>
<dbReference type="Proteomes" id="UP000290572">
    <property type="component" value="Unassembled WGS sequence"/>
</dbReference>
<protein>
    <submittedName>
        <fullName evidence="3">Reverse transcriptase</fullName>
    </submittedName>
</protein>
<dbReference type="InterPro" id="IPR043502">
    <property type="entry name" value="DNA/RNA_pol_sf"/>
</dbReference>
<proteinExistence type="predicted"/>
<feature type="domain" description="Reverse transcriptase" evidence="1">
    <location>
        <begin position="167"/>
        <end position="431"/>
    </location>
</feature>
<dbReference type="CDD" id="cd01650">
    <property type="entry name" value="RT_nLTR_like"/>
    <property type="match status" value="1"/>
</dbReference>
<dbReference type="SUPFAM" id="SSF56672">
    <property type="entry name" value="DNA/RNA polymerases"/>
    <property type="match status" value="1"/>
</dbReference>
<gene>
    <name evidence="3" type="ORF">ROHU_010191</name>
    <name evidence="2" type="ORF">ROHU_032372</name>
</gene>